<sequence>MSVPGTPVARPSRRRRGIAALAVASTVALGLTAPGLTQPARSAPPVRTVAAVDTVPNSVEINRTTRPVAPGVTLASFDRYESEGWLRAQSLSVDLSGGNGVDYLSADPVASDQTIREQVKVQPRAVAAINGDFFDINDTGAPEGVGISGGTLVKSPNDDWHNAVGIDASGAGRILQVYFDGTLTLPSGTVQLAQYNGTRIGKDGIGEYTSAWGAMSRTRPVQASADTAEVTVHDGHVATAATAPGAGEIAKGDYVLVGREAGADSLRALKVGDPVSVSYSPRTSDGSTLRTAIGGNQILIKDGAVQSPPDDQYAARGAVGFNRDGSKMYLLTVDGKQTNSAGIYVAELAKMMQELGAYNAINIDGGGSSTLFARKVGSSELALENSPSDGSERPVANGLAITAPAGSGKLTGFWVSTKADPENAPTVDPQPGGHPDRVFPGLTRRLSAAGYDETYGPAAGTPAWLAAPGTVGSVDRAGVFHARHSGTVTVTAHRGAARGKVKLHVLGSLTRIGADTGRVGLADGSATGDFGVVGYDASGYTAPIEPADATLDYDHSLLSIGTDADGNFTVKAKKDSGAALVTVHVGRFTTQVPVTVGLTDEPVANFDDAAQWSFSAARATGSLSAAADGHTGTALSMSYDFTQSTGTRAAYAKPPAPITVPGQPQAFGMWLYGNGHGEWPTLDFIDAQGTHQLLRGDYMTWTGWKYIEIGVPAGVAYPLTLSRFYVAETRADTQYQGSLMLDDLVAKVPPAVDTSAPPTVRDPVVIQDGTLAGRHWRFAVMSDAQFVARDPDSAIVASARRTLREIKAAKPDFLIIDGDLVDEGSPADLAFAHQVLTEELGDAVPWYYVPGNHEVMGGKIADFTAEFGPAQQVFDHTGTRFITLDTSSLGIRTGGFDQIELLRQQLDAAATDRSVSSVVLVEHVPPRDPLPQQGSQLSDRKEAALVESWLADFGRRTGKGVGFVGGHVGVFHASHVDGVPYLINGNSGKNPAAPADQGGFIGWTEFGVNPVSAHEQAQRRADPYGAGPSDWLAARIRPQTDTVTLTAPDHLAVGKTGTASASLTQQDNTVPVAYPVSADWSASRGVRFGDRRGGSDVVAYDPVSGTLTGLRRGTATLTVDVNGVRDTVTITVA</sequence>
<protein>
    <recommendedName>
        <fullName evidence="5">Multidrug transporter</fullName>
    </recommendedName>
</protein>
<evidence type="ECO:0000313" key="3">
    <source>
        <dbReference type="EMBL" id="BCJ29780.1"/>
    </source>
</evidence>
<dbReference type="InterPro" id="IPR004843">
    <property type="entry name" value="Calcineurin-like_PHP"/>
</dbReference>
<gene>
    <name evidence="3" type="ORF">Asera_38880</name>
</gene>
<accession>A0A810L2L1</accession>
<reference evidence="3" key="1">
    <citation type="submission" date="2020-08" db="EMBL/GenBank/DDBJ databases">
        <title>Whole genome shotgun sequence of Actinocatenispora sera NBRC 101916.</title>
        <authorList>
            <person name="Komaki H."/>
            <person name="Tamura T."/>
        </authorList>
    </citation>
    <scope>NUCLEOTIDE SEQUENCE</scope>
    <source>
        <strain evidence="3">NBRC 101916</strain>
    </source>
</reference>
<dbReference type="GO" id="GO:0016787">
    <property type="term" value="F:hydrolase activity"/>
    <property type="evidence" value="ECO:0007669"/>
    <property type="project" value="InterPro"/>
</dbReference>
<dbReference type="InterPro" id="IPR029052">
    <property type="entry name" value="Metallo-depent_PP-like"/>
</dbReference>
<dbReference type="Pfam" id="PF09992">
    <property type="entry name" value="NAGPA"/>
    <property type="match status" value="1"/>
</dbReference>
<feature type="domain" description="Phosphodiester glycosidase" evidence="2">
    <location>
        <begin position="227"/>
        <end position="401"/>
    </location>
</feature>
<proteinExistence type="predicted"/>
<name>A0A810L2L1_9ACTN</name>
<dbReference type="KEGG" id="aser:Asera_38880"/>
<evidence type="ECO:0000259" key="1">
    <source>
        <dbReference type="Pfam" id="PF00149"/>
    </source>
</evidence>
<evidence type="ECO:0008006" key="5">
    <source>
        <dbReference type="Google" id="ProtNLM"/>
    </source>
</evidence>
<dbReference type="Proteomes" id="UP000680750">
    <property type="component" value="Chromosome"/>
</dbReference>
<feature type="domain" description="Calcineurin-like phosphoesterase" evidence="1">
    <location>
        <begin position="777"/>
        <end position="954"/>
    </location>
</feature>
<dbReference type="Pfam" id="PF00149">
    <property type="entry name" value="Metallophos"/>
    <property type="match status" value="1"/>
</dbReference>
<organism evidence="3 4">
    <name type="scientific">Actinocatenispora sera</name>
    <dbReference type="NCBI Taxonomy" id="390989"/>
    <lineage>
        <taxon>Bacteria</taxon>
        <taxon>Bacillati</taxon>
        <taxon>Actinomycetota</taxon>
        <taxon>Actinomycetes</taxon>
        <taxon>Micromonosporales</taxon>
        <taxon>Micromonosporaceae</taxon>
        <taxon>Actinocatenispora</taxon>
    </lineage>
</organism>
<dbReference type="EMBL" id="AP023354">
    <property type="protein sequence ID" value="BCJ29780.1"/>
    <property type="molecule type" value="Genomic_DNA"/>
</dbReference>
<dbReference type="PANTHER" id="PTHR40446:SF2">
    <property type="entry name" value="N-ACETYLGLUCOSAMINE-1-PHOSPHODIESTER ALPHA-N-ACETYLGLUCOSAMINIDASE"/>
    <property type="match status" value="1"/>
</dbReference>
<dbReference type="PANTHER" id="PTHR40446">
    <property type="entry name" value="N-ACETYLGLUCOSAMINE-1-PHOSPHODIESTER ALPHA-N-ACETYLGLUCOSAMINIDASE"/>
    <property type="match status" value="1"/>
</dbReference>
<dbReference type="InterPro" id="IPR018711">
    <property type="entry name" value="NAGPA"/>
</dbReference>
<dbReference type="RefSeq" id="WP_244843943.1">
    <property type="nucleotide sequence ID" value="NZ_AP023354.1"/>
</dbReference>
<dbReference type="AlphaFoldDB" id="A0A810L2L1"/>
<keyword evidence="4" id="KW-1185">Reference proteome</keyword>
<dbReference type="SUPFAM" id="SSF56300">
    <property type="entry name" value="Metallo-dependent phosphatases"/>
    <property type="match status" value="1"/>
</dbReference>
<dbReference type="Gene3D" id="3.60.21.10">
    <property type="match status" value="1"/>
</dbReference>
<evidence type="ECO:0000313" key="4">
    <source>
        <dbReference type="Proteomes" id="UP000680750"/>
    </source>
</evidence>
<evidence type="ECO:0000259" key="2">
    <source>
        <dbReference type="Pfam" id="PF09992"/>
    </source>
</evidence>